<evidence type="ECO:0000313" key="3">
    <source>
        <dbReference type="EMBL" id="UYH50833.1"/>
    </source>
</evidence>
<name>A0ABY6GJ90_9PROT</name>
<dbReference type="RefSeq" id="WP_319806424.1">
    <property type="nucleotide sequence ID" value="NZ_CP107052.1"/>
</dbReference>
<protein>
    <submittedName>
        <fullName evidence="3">PBSX family phage terminase large subunit</fullName>
    </submittedName>
</protein>
<sequence length="406" mass="46707">MERAIEIPPAFGDFSRPYRYRIWYGGRGSSKSWTVARVLVAMAASRNLRILCVREYQNATHDSVQRLLEDQIAALGLTAWFTVRRDRITSRSGAEFLFKGLARNIQGIKSTEGIDICWVEEGQSISQNSLDILIPTIRKTGSEIWVTYNPNRPEDPIHLLAQRLKNDDDALICQVNWRDNPWFPLTLEGERQRLLKHDPQLYEHVWEGACRQQSAAVIFHDRMIFEAFETPPDARFYFGADWGFAQDPTVLIRCFVQDDCVYVDHEAYGVKTEIDALPALFLRIPGAGTWPILADSARPETISYMARAGGFRIRGVEKWPGSLEDGIARLKAFRQIIVHPRCPQIGQEFRRYSYLTDPHTGDVLPKIEDRWNHGIDALRYALSPLIRHRRQMPHFGAYLKTPRPSE</sequence>
<dbReference type="Proteomes" id="UP001163831">
    <property type="component" value="Chromosome"/>
</dbReference>
<dbReference type="InterPro" id="IPR035413">
    <property type="entry name" value="Terminase_L_C"/>
</dbReference>
<keyword evidence="4" id="KW-1185">Reference proteome</keyword>
<evidence type="ECO:0000313" key="4">
    <source>
        <dbReference type="Proteomes" id="UP001163831"/>
    </source>
</evidence>
<dbReference type="InterPro" id="IPR052380">
    <property type="entry name" value="Viral_DNA_packaging_terminase"/>
</dbReference>
<feature type="domain" description="Phage terminase large subunit N-terminal" evidence="1">
    <location>
        <begin position="19"/>
        <end position="208"/>
    </location>
</feature>
<dbReference type="Pfam" id="PF17288">
    <property type="entry name" value="Terminase_3C"/>
    <property type="match status" value="1"/>
</dbReference>
<evidence type="ECO:0000259" key="1">
    <source>
        <dbReference type="Pfam" id="PF04466"/>
    </source>
</evidence>
<dbReference type="Gene3D" id="3.40.50.300">
    <property type="entry name" value="P-loop containing nucleotide triphosphate hydrolases"/>
    <property type="match status" value="1"/>
</dbReference>
<dbReference type="EMBL" id="CP107052">
    <property type="protein sequence ID" value="UYH50833.1"/>
    <property type="molecule type" value="Genomic_DNA"/>
</dbReference>
<dbReference type="NCBIfam" id="TIGR01547">
    <property type="entry name" value="phage_term_2"/>
    <property type="match status" value="1"/>
</dbReference>
<feature type="domain" description="Phage terminase large subunit C-terminal" evidence="2">
    <location>
        <begin position="241"/>
        <end position="383"/>
    </location>
</feature>
<evidence type="ECO:0000259" key="2">
    <source>
        <dbReference type="Pfam" id="PF17288"/>
    </source>
</evidence>
<dbReference type="PANTHER" id="PTHR39184:SF1">
    <property type="entry name" value="PBSX PHAGE TERMINASE LARGE SUBUNIT"/>
    <property type="match status" value="1"/>
</dbReference>
<dbReference type="InterPro" id="IPR035412">
    <property type="entry name" value="Terminase_L_N"/>
</dbReference>
<accession>A0ABY6GJ90</accession>
<proteinExistence type="predicted"/>
<reference evidence="3" key="1">
    <citation type="submission" date="2022-10" db="EMBL/GenBank/DDBJ databases">
        <title>Candidatus Kirkpatrella diaphorinas gen. nov., sp. nov., an uncultured endosymbiont identified in a population of Diaphorina citri from Hawaii.</title>
        <authorList>
            <person name="Henry E.M."/>
            <person name="Carlson C.R."/>
            <person name="Kuo Y.-W."/>
        </authorList>
    </citation>
    <scope>NUCLEOTIDE SEQUENCE</scope>
    <source>
        <strain evidence="3">CADCRV1</strain>
    </source>
</reference>
<dbReference type="Gene3D" id="3.30.420.280">
    <property type="match status" value="1"/>
</dbReference>
<dbReference type="InterPro" id="IPR027417">
    <property type="entry name" value="P-loop_NTPase"/>
</dbReference>
<dbReference type="Pfam" id="PF04466">
    <property type="entry name" value="Terminase_3"/>
    <property type="match status" value="1"/>
</dbReference>
<dbReference type="PANTHER" id="PTHR39184">
    <property type="match status" value="1"/>
</dbReference>
<organism evidence="3 4">
    <name type="scientific">Candidatus Kirkpatrickella diaphorinae</name>
    <dbReference type="NCBI Taxonomy" id="2984322"/>
    <lineage>
        <taxon>Bacteria</taxon>
        <taxon>Pseudomonadati</taxon>
        <taxon>Pseudomonadota</taxon>
        <taxon>Alphaproteobacteria</taxon>
        <taxon>Acetobacterales</taxon>
        <taxon>Acetobacteraceae</taxon>
        <taxon>Candidatus Kirkpatrickella</taxon>
    </lineage>
</organism>
<dbReference type="InterPro" id="IPR006437">
    <property type="entry name" value="Phage_terminase_lsu"/>
</dbReference>
<gene>
    <name evidence="3" type="ORF">N5W20_06900</name>
</gene>